<dbReference type="SUPFAM" id="SSF89392">
    <property type="entry name" value="Prokaryotic lipoproteins and lipoprotein localization factors"/>
    <property type="match status" value="1"/>
</dbReference>
<keyword evidence="3" id="KW-1185">Reference proteome</keyword>
<comment type="caution">
    <text evidence="2">The sequence shown here is derived from an EMBL/GenBank/DDBJ whole genome shotgun (WGS) entry which is preliminary data.</text>
</comment>
<evidence type="ECO:0000256" key="1">
    <source>
        <dbReference type="ARBA" id="ARBA00022729"/>
    </source>
</evidence>
<proteinExistence type="predicted"/>
<dbReference type="Proteomes" id="UP001500827">
    <property type="component" value="Unassembled WGS sequence"/>
</dbReference>
<keyword evidence="1" id="KW-0732">Signal</keyword>
<organism evidence="2 3">
    <name type="scientific">Sphingomonas limnosediminicola</name>
    <dbReference type="NCBI Taxonomy" id="940133"/>
    <lineage>
        <taxon>Bacteria</taxon>
        <taxon>Pseudomonadati</taxon>
        <taxon>Pseudomonadota</taxon>
        <taxon>Alphaproteobacteria</taxon>
        <taxon>Sphingomonadales</taxon>
        <taxon>Sphingomonadaceae</taxon>
        <taxon>Sphingomonas</taxon>
    </lineage>
</organism>
<dbReference type="InterPro" id="IPR019207">
    <property type="entry name" value="DUF2092"/>
</dbReference>
<reference evidence="3" key="1">
    <citation type="journal article" date="2019" name="Int. J. Syst. Evol. Microbiol.">
        <title>The Global Catalogue of Microorganisms (GCM) 10K type strain sequencing project: providing services to taxonomists for standard genome sequencing and annotation.</title>
        <authorList>
            <consortium name="The Broad Institute Genomics Platform"/>
            <consortium name="The Broad Institute Genome Sequencing Center for Infectious Disease"/>
            <person name="Wu L."/>
            <person name="Ma J."/>
        </authorList>
    </citation>
    <scope>NUCLEOTIDE SEQUENCE [LARGE SCALE GENOMIC DNA]</scope>
    <source>
        <strain evidence="3">JCM 17543</strain>
    </source>
</reference>
<dbReference type="EMBL" id="BAABBM010000001">
    <property type="protein sequence ID" value="GAA3908383.1"/>
    <property type="molecule type" value="Genomic_DNA"/>
</dbReference>
<dbReference type="Gene3D" id="2.50.20.10">
    <property type="entry name" value="Lipoprotein localisation LolA/LolB/LppX"/>
    <property type="match status" value="1"/>
</dbReference>
<dbReference type="PIRSF" id="PIRSF012443">
    <property type="entry name" value="UCP012443"/>
    <property type="match status" value="1"/>
</dbReference>
<dbReference type="Pfam" id="PF09865">
    <property type="entry name" value="DUF2092"/>
    <property type="match status" value="1"/>
</dbReference>
<evidence type="ECO:0000313" key="3">
    <source>
        <dbReference type="Proteomes" id="UP001500827"/>
    </source>
</evidence>
<sequence length="224" mass="24063">MSTYLASQKDLSGSFDAALDVVTPQLERVTFNASGTLLLARPGQIRATRKGGYADMELVSDGTTATIIDRSSGSYAQAKSPGTIDGLIDMIRTGYGMDMPAGDLLMTNSYDRLMEGVVEAKHIGLGVVDGYDCEHLAFRNKDTDWQLWVRTGDRPLPCKYVISSKTVVGYPTYTIQFRDWSTGRAAAANAFRFTPAAGAKKVGFDQMSAIGELPPPAKSTSGGQ</sequence>
<protein>
    <submittedName>
        <fullName evidence="2">DUF2092 domain-containing protein</fullName>
    </submittedName>
</protein>
<name>A0ABP7LVL5_9SPHN</name>
<evidence type="ECO:0000313" key="2">
    <source>
        <dbReference type="EMBL" id="GAA3908383.1"/>
    </source>
</evidence>
<dbReference type="InterPro" id="IPR029046">
    <property type="entry name" value="LolA/LolB/LppX"/>
</dbReference>
<gene>
    <name evidence="2" type="ORF">GCM10022276_28420</name>
</gene>
<accession>A0ABP7LVL5</accession>